<dbReference type="Proteomes" id="UP001187192">
    <property type="component" value="Unassembled WGS sequence"/>
</dbReference>
<feature type="region of interest" description="Disordered" evidence="1">
    <location>
        <begin position="1"/>
        <end position="20"/>
    </location>
</feature>
<comment type="caution">
    <text evidence="2">The sequence shown here is derived from an EMBL/GenBank/DDBJ whole genome shotgun (WGS) entry which is preliminary data.</text>
</comment>
<proteinExistence type="predicted"/>
<feature type="compositionally biased region" description="Basic and acidic residues" evidence="1">
    <location>
        <begin position="1"/>
        <end position="17"/>
    </location>
</feature>
<protein>
    <submittedName>
        <fullName evidence="2">Uncharacterized protein</fullName>
    </submittedName>
</protein>
<evidence type="ECO:0000256" key="1">
    <source>
        <dbReference type="SAM" id="MobiDB-lite"/>
    </source>
</evidence>
<accession>A0AA88DYV1</accession>
<evidence type="ECO:0000313" key="2">
    <source>
        <dbReference type="EMBL" id="GMN64358.1"/>
    </source>
</evidence>
<dbReference type="EMBL" id="BTGU01000176">
    <property type="protein sequence ID" value="GMN64358.1"/>
    <property type="molecule type" value="Genomic_DNA"/>
</dbReference>
<feature type="region of interest" description="Disordered" evidence="1">
    <location>
        <begin position="35"/>
        <end position="61"/>
    </location>
</feature>
<reference evidence="2" key="1">
    <citation type="submission" date="2023-07" db="EMBL/GenBank/DDBJ databases">
        <title>draft genome sequence of fig (Ficus carica).</title>
        <authorList>
            <person name="Takahashi T."/>
            <person name="Nishimura K."/>
        </authorList>
    </citation>
    <scope>NUCLEOTIDE SEQUENCE</scope>
</reference>
<dbReference type="AlphaFoldDB" id="A0AA88DYV1"/>
<evidence type="ECO:0000313" key="3">
    <source>
        <dbReference type="Proteomes" id="UP001187192"/>
    </source>
</evidence>
<keyword evidence="3" id="KW-1185">Reference proteome</keyword>
<organism evidence="2 3">
    <name type="scientific">Ficus carica</name>
    <name type="common">Common fig</name>
    <dbReference type="NCBI Taxonomy" id="3494"/>
    <lineage>
        <taxon>Eukaryota</taxon>
        <taxon>Viridiplantae</taxon>
        <taxon>Streptophyta</taxon>
        <taxon>Embryophyta</taxon>
        <taxon>Tracheophyta</taxon>
        <taxon>Spermatophyta</taxon>
        <taxon>Magnoliopsida</taxon>
        <taxon>eudicotyledons</taxon>
        <taxon>Gunneridae</taxon>
        <taxon>Pentapetalae</taxon>
        <taxon>rosids</taxon>
        <taxon>fabids</taxon>
        <taxon>Rosales</taxon>
        <taxon>Moraceae</taxon>
        <taxon>Ficeae</taxon>
        <taxon>Ficus</taxon>
    </lineage>
</organism>
<sequence>MTLNTCKREAPRNDGDTRVVSTAGTPILKSAMAPLAGPDARNVPVGSATWTPSGRSDPRLASAEGPIGWCHVPLDPAQWAVGFDR</sequence>
<gene>
    <name evidence="2" type="ORF">TIFTF001_033429</name>
</gene>
<name>A0AA88DYV1_FICCA</name>